<protein>
    <recommendedName>
        <fullName evidence="4">Phorbol-ester/DAG-type domain-containing protein</fullName>
    </recommendedName>
</protein>
<dbReference type="STRING" id="930990.A0A067LXJ0"/>
<gene>
    <name evidence="5" type="ORF">BOTBODRAFT_180257</name>
</gene>
<proteinExistence type="predicted"/>
<feature type="compositionally biased region" description="Polar residues" evidence="3">
    <location>
        <begin position="200"/>
        <end position="212"/>
    </location>
</feature>
<feature type="compositionally biased region" description="Basic and acidic residues" evidence="3">
    <location>
        <begin position="150"/>
        <end position="159"/>
    </location>
</feature>
<evidence type="ECO:0000259" key="4">
    <source>
        <dbReference type="PROSITE" id="PS50081"/>
    </source>
</evidence>
<reference evidence="6" key="1">
    <citation type="journal article" date="2014" name="Proc. Natl. Acad. Sci. U.S.A.">
        <title>Extensive sampling of basidiomycete genomes demonstrates inadequacy of the white-rot/brown-rot paradigm for wood decay fungi.</title>
        <authorList>
            <person name="Riley R."/>
            <person name="Salamov A.A."/>
            <person name="Brown D.W."/>
            <person name="Nagy L.G."/>
            <person name="Floudas D."/>
            <person name="Held B.W."/>
            <person name="Levasseur A."/>
            <person name="Lombard V."/>
            <person name="Morin E."/>
            <person name="Otillar R."/>
            <person name="Lindquist E.A."/>
            <person name="Sun H."/>
            <person name="LaButti K.M."/>
            <person name="Schmutz J."/>
            <person name="Jabbour D."/>
            <person name="Luo H."/>
            <person name="Baker S.E."/>
            <person name="Pisabarro A.G."/>
            <person name="Walton J.D."/>
            <person name="Blanchette R.A."/>
            <person name="Henrissat B."/>
            <person name="Martin F."/>
            <person name="Cullen D."/>
            <person name="Hibbett D.S."/>
            <person name="Grigoriev I.V."/>
        </authorList>
    </citation>
    <scope>NUCLEOTIDE SEQUENCE [LARGE SCALE GENOMIC DNA]</scope>
    <source>
        <strain evidence="6">FD-172 SS1</strain>
    </source>
</reference>
<feature type="domain" description="Phorbol-ester/DAG-type" evidence="4">
    <location>
        <begin position="642"/>
        <end position="693"/>
    </location>
</feature>
<name>A0A067LXJ0_BOTB1</name>
<dbReference type="SUPFAM" id="SSF57889">
    <property type="entry name" value="Cysteine-rich domain"/>
    <property type="match status" value="1"/>
</dbReference>
<organism evidence="5 6">
    <name type="scientific">Botryobasidium botryosum (strain FD-172 SS1)</name>
    <dbReference type="NCBI Taxonomy" id="930990"/>
    <lineage>
        <taxon>Eukaryota</taxon>
        <taxon>Fungi</taxon>
        <taxon>Dikarya</taxon>
        <taxon>Basidiomycota</taxon>
        <taxon>Agaricomycotina</taxon>
        <taxon>Agaricomycetes</taxon>
        <taxon>Cantharellales</taxon>
        <taxon>Botryobasidiaceae</taxon>
        <taxon>Botryobasidium</taxon>
    </lineage>
</organism>
<feature type="region of interest" description="Disordered" evidence="3">
    <location>
        <begin position="200"/>
        <end position="247"/>
    </location>
</feature>
<evidence type="ECO:0000313" key="6">
    <source>
        <dbReference type="Proteomes" id="UP000027195"/>
    </source>
</evidence>
<dbReference type="GO" id="GO:0046872">
    <property type="term" value="F:metal ion binding"/>
    <property type="evidence" value="ECO:0007669"/>
    <property type="project" value="UniProtKB-KW"/>
</dbReference>
<feature type="compositionally biased region" description="Low complexity" evidence="3">
    <location>
        <begin position="213"/>
        <end position="224"/>
    </location>
</feature>
<feature type="region of interest" description="Disordered" evidence="3">
    <location>
        <begin position="124"/>
        <end position="175"/>
    </location>
</feature>
<dbReference type="HOGENOM" id="CLU_001302_0_0_1"/>
<evidence type="ECO:0000256" key="3">
    <source>
        <dbReference type="SAM" id="MobiDB-lite"/>
    </source>
</evidence>
<evidence type="ECO:0000256" key="1">
    <source>
        <dbReference type="ARBA" id="ARBA00022723"/>
    </source>
</evidence>
<keyword evidence="2" id="KW-0862">Zinc</keyword>
<dbReference type="OrthoDB" id="6270916at2759"/>
<evidence type="ECO:0000313" key="5">
    <source>
        <dbReference type="EMBL" id="KDQ07904.1"/>
    </source>
</evidence>
<dbReference type="CDD" id="cd00029">
    <property type="entry name" value="C1"/>
    <property type="match status" value="1"/>
</dbReference>
<sequence>MEDDKDVTSKGTKSGSRSDLRLDMSNVSTVPPVPIVTPTRSRARALSLAIPSILTPSASSPKAIDFSQILASPLDIKSPEEFDKAHFEVQKVLSLLLSRLHDRPRAPSTFDSFKYVKEGGDAGKTGIIPQPFKGAVRRGRSAGPGSIDGITKELRRGADDGDSDDEGENDNSFTTDVTLDIMTQLRDLLLLSENRGWNILSTSSSEMPSNEQRPSMRSSPSSSPFRRRRSGSNARSPSPGHSRSRNPGASLLAQSISLLGDIIISDCRFRTSSSRPFQPPNALQSVCLDVAQCFVSYCSRKRDAKNLAEIGMAVLPAFGTFGRELHTKLLAFFEDGVLRGMLDDLARIQGGKKASNLVPNDVESSLMPSRKGTFPGPPVVQIDAPDEHSAQPAAQQQTWQPWSRLSATPAAKILSTTAPSQPAAIYHLSALIPPLLAAILDNVDLPTSQTATAQRLHRLFELIVTAKPDAYLDVLEVVAYHTNRARLGAVSLLVSFWPKAVGHLAVGKPLPTINFLEDLARLEGVQQQYPLDHPYTHQFRPWRFTSRPSGNAQSPRSPETLGPPVTQNACHACFEAISGFGLMCAFCTCVVHFNCYDSPEGSFLTQYPLASDPNTQKVAITRFSNIISARRTIAPALIAKSHHAFRPVNLFTLALCLICHKPLWGCVMQALQCASCRQFVHTSCLSSELLPRCRSLTLSSALITIDWSVLRSSFAEHYHELFLSEEDLAKRSYEEVSIYHSILWTQLQILINGIASGSFIVEQKNPKTNAAKENMVDEFELQYLVRLYEAYLSSGRLPKSHAVEEFLRLESSSTSDHSIMFNWSLIVYITSLIRSPLHPTPEPIFSHPSGLLRVDSPDHAEVITEEHSFEVVALSHIRDALGYELNLFSDVAARHLLAHIHDVGLFQRSDLAPELFTKDSRLTEEYCTFPLPLSIDLSMNVETLVVAIESCLGDIDISVNEVGFLLLVRRCWPNCLTSEYASNRLAKLVASWIMAEDDRLLSIARDYVAIGRVPPGIRSTHDLPSWPSSTSARLTGLSSANSGGDYVASRRQLLAKYAMRWLLALHDLDPDLYARALFEECVELADRRDQTGLLEQLLQSKATAEREMQRKVEWADRILRHILKLCEASVVFSRFDDLFMMWLDAIADLISADDVGPRYPIVVPALLRLFEHDAKTARRSTVLFDMLATVNPISGIFIDPWRVIIDVASEGGECLLRSVRWLRVLAQSGVDIPVSTFMQISAFARDFQAPFEIYEILVEAILAFIWIKPVGVQDFLKLISNLHVRLADDINERLLAASHLAPVHRLIRHTLATYLLLIGCPREVVLGADLILVEETAGLSERKRAHGRFSSAVAKPSIDVDFIFAIGQYVANGADAIGLLVAKFIGLLMTDASLEPQEVDEFILANGETLCQCAWKFYNIQLREISSMRISILLRLLVVDTEPFRKLLEAQVQLSDDWEIRFQAVTRLFRVILDIKSFEAHIGGRQWHSSIVFIFQYFFPALWQDTREEVRLSTETLMQTLLPGHMEAITACWDEYLAKSINTDRIKLVHFLIQLHPHFPTWQVLSWDTILDALDDDILNFYGGEDNRMSAATENGGSIFYDDETSALQAALLSLSLQMIADGIRADMLVLLKIKQHLVKVLGFVDSEAPEPALEGAAEAHFGRLTSIREASFLCTNGILRVLDAPTFSESSSTSTLPPNVPNSGPTAPLIGAVLVDVVLAVIVSADLVALPYTEIRTWLEALIIIICKHNVQHSALRHLAGQLTQAAKHVTDLALVDLSYDLRQLAISVAQAFLQRCPDLTAKILSRQIVTVCSLLTSLKLNAEDVLVAQGKAFLEAAFMRFSAYGLFFSLFKRDPLPAGFFTAVQAVMKDNAKAHISSAVDGETLKDSVLRDSLGRLFERRDQPISVILRNLATYVETVHHQAYSPRLIQAVGLSLTYIARRTADWPSNTFDPNPLLRMSATIIQHNKLISRDLILHSETLLRSVLVRFDVEEASLKKLLHITITLFRKTPQDGNGLSPSHLVLAVIEVLSDVLKGKAGASSSTLAAMLEAVNEILRTEYQLFPGATWRQVAADALLSMYSPPLSDRYTSINFTIFLSTAELVLRVSVQDANFLKEQLAEAPFRLPLPVRAWNALALVASQNPKLAPPVMGVFSEAALAHCSALRPLTNLASLSMADSGPADLTHAYASIKLWLLLARQRNRNTTPDFEESIVWIGLVEDEGIEYRLWNQLWPSFEAVVAASLSTANGEISPISTMIWHSFADLVTFTHQSRLSIAQEATPSQVRYLEKIQRLIGSEKGAIKFTRTLGYIAEPPPDTPFEEHVLKARTDLLAAEKLSHTYEMRRRGGLY</sequence>
<dbReference type="Pfam" id="PF00130">
    <property type="entry name" value="C1_1"/>
    <property type="match status" value="1"/>
</dbReference>
<dbReference type="InterPro" id="IPR002219">
    <property type="entry name" value="PKC_DAG/PE"/>
</dbReference>
<accession>A0A067LXJ0</accession>
<feature type="region of interest" description="Disordered" evidence="3">
    <location>
        <begin position="1"/>
        <end position="35"/>
    </location>
</feature>
<dbReference type="PROSITE" id="PS50081">
    <property type="entry name" value="ZF_DAG_PE_2"/>
    <property type="match status" value="1"/>
</dbReference>
<dbReference type="InterPro" id="IPR046349">
    <property type="entry name" value="C1-like_sf"/>
</dbReference>
<dbReference type="SUPFAM" id="SSF48371">
    <property type="entry name" value="ARM repeat"/>
    <property type="match status" value="1"/>
</dbReference>
<feature type="compositionally biased region" description="Acidic residues" evidence="3">
    <location>
        <begin position="160"/>
        <end position="169"/>
    </location>
</feature>
<dbReference type="InterPro" id="IPR016024">
    <property type="entry name" value="ARM-type_fold"/>
</dbReference>
<keyword evidence="1" id="KW-0479">Metal-binding</keyword>
<dbReference type="Gene3D" id="3.30.60.20">
    <property type="match status" value="1"/>
</dbReference>
<dbReference type="SMART" id="SM00109">
    <property type="entry name" value="C1"/>
    <property type="match status" value="2"/>
</dbReference>
<evidence type="ECO:0000256" key="2">
    <source>
        <dbReference type="ARBA" id="ARBA00022833"/>
    </source>
</evidence>
<dbReference type="EMBL" id="KL198098">
    <property type="protein sequence ID" value="KDQ07904.1"/>
    <property type="molecule type" value="Genomic_DNA"/>
</dbReference>
<dbReference type="PROSITE" id="PS00479">
    <property type="entry name" value="ZF_DAG_PE_1"/>
    <property type="match status" value="1"/>
</dbReference>
<feature type="compositionally biased region" description="Polar residues" evidence="3">
    <location>
        <begin position="233"/>
        <end position="247"/>
    </location>
</feature>
<dbReference type="Proteomes" id="UP000027195">
    <property type="component" value="Unassembled WGS sequence"/>
</dbReference>
<dbReference type="InParanoid" id="A0A067LXJ0"/>
<keyword evidence="6" id="KW-1185">Reference proteome</keyword>